<protein>
    <submittedName>
        <fullName evidence="2">Uncharacterized protein</fullName>
    </submittedName>
</protein>
<dbReference type="InParanoid" id="F0XKV9"/>
<feature type="region of interest" description="Disordered" evidence="1">
    <location>
        <begin position="1"/>
        <end position="34"/>
    </location>
</feature>
<evidence type="ECO:0000256" key="1">
    <source>
        <dbReference type="SAM" id="MobiDB-lite"/>
    </source>
</evidence>
<dbReference type="OrthoDB" id="10042665at2759"/>
<evidence type="ECO:0000313" key="3">
    <source>
        <dbReference type="Proteomes" id="UP000007796"/>
    </source>
</evidence>
<gene>
    <name evidence="2" type="ORF">CMQ_8110</name>
</gene>
<keyword evidence="3" id="KW-1185">Reference proteome</keyword>
<evidence type="ECO:0000313" key="2">
    <source>
        <dbReference type="EMBL" id="EFX01644.1"/>
    </source>
</evidence>
<dbReference type="Proteomes" id="UP000007796">
    <property type="component" value="Unassembled WGS sequence"/>
</dbReference>
<proteinExistence type="predicted"/>
<reference evidence="2 3" key="1">
    <citation type="journal article" date="2011" name="Proc. Natl. Acad. Sci. U.S.A.">
        <title>Genome and transcriptome analyses of the mountain pine beetle-fungal symbiont Grosmannia clavigera, a lodgepole pine pathogen.</title>
        <authorList>
            <person name="DiGuistini S."/>
            <person name="Wang Y."/>
            <person name="Liao N.Y."/>
            <person name="Taylor G."/>
            <person name="Tanguay P."/>
            <person name="Feau N."/>
            <person name="Henrissat B."/>
            <person name="Chan S.K."/>
            <person name="Hesse-Orce U."/>
            <person name="Alamouti S.M."/>
            <person name="Tsui C.K.M."/>
            <person name="Docking R.T."/>
            <person name="Levasseur A."/>
            <person name="Haridas S."/>
            <person name="Robertson G."/>
            <person name="Birol I."/>
            <person name="Holt R.A."/>
            <person name="Marra M.A."/>
            <person name="Hamelin R.C."/>
            <person name="Hirst M."/>
            <person name="Jones S.J.M."/>
            <person name="Bohlmann J."/>
            <person name="Breuil C."/>
        </authorList>
    </citation>
    <scope>NUCLEOTIDE SEQUENCE [LARGE SCALE GENOMIC DNA]</scope>
    <source>
        <strain evidence="3">kw1407 / UAMH 11150</strain>
    </source>
</reference>
<dbReference type="GeneID" id="25981730"/>
<dbReference type="EMBL" id="GL629788">
    <property type="protein sequence ID" value="EFX01644.1"/>
    <property type="molecule type" value="Genomic_DNA"/>
</dbReference>
<organism evidence="3">
    <name type="scientific">Grosmannia clavigera (strain kw1407 / UAMH 11150)</name>
    <name type="common">Blue stain fungus</name>
    <name type="synonym">Graphiocladiella clavigera</name>
    <dbReference type="NCBI Taxonomy" id="655863"/>
    <lineage>
        <taxon>Eukaryota</taxon>
        <taxon>Fungi</taxon>
        <taxon>Dikarya</taxon>
        <taxon>Ascomycota</taxon>
        <taxon>Pezizomycotina</taxon>
        <taxon>Sordariomycetes</taxon>
        <taxon>Sordariomycetidae</taxon>
        <taxon>Ophiostomatales</taxon>
        <taxon>Ophiostomataceae</taxon>
        <taxon>Leptographium</taxon>
    </lineage>
</organism>
<dbReference type="STRING" id="655863.F0XKV9"/>
<dbReference type="RefSeq" id="XP_014171126.1">
    <property type="nucleotide sequence ID" value="XM_014315651.1"/>
</dbReference>
<name>F0XKV9_GROCL</name>
<sequence>MKQRKRTRTADSSDNESLDSTSGERGDKLASAPPMINDIDWRGVICKFLDKPTKTENDDLWVALQDVRTRYLEMKDCATEGLKSDGAMEPNYITIHRINCNEGESDGELSLGVPWPVRNADGYTHLRGREIISNLELHLERNKWVAFIVYKDYSCCTIHEDDSLKFQPNEKEEDTVS</sequence>
<accession>F0XKV9</accession>
<dbReference type="HOGENOM" id="CLU_1518026_0_0_1"/>
<dbReference type="AlphaFoldDB" id="F0XKV9"/>